<evidence type="ECO:0000259" key="1">
    <source>
        <dbReference type="Pfam" id="PF09524"/>
    </source>
</evidence>
<dbReference type="GeneID" id="42981994"/>
<reference evidence="2 3" key="1">
    <citation type="submission" date="2016-03" db="EMBL/GenBank/DDBJ databases">
        <title>Pediococcus and Lactobacillus from brewery environment - whole genome sequencing and assembly.</title>
        <authorList>
            <person name="Behr J."/>
            <person name="Geissler A.J."/>
            <person name="Vogel R.F."/>
        </authorList>
    </citation>
    <scope>NUCLEOTIDE SEQUENCE [LARGE SCALE GENOMIC DNA]</scope>
    <source>
        <strain evidence="2 3">TMW 1.1989</strain>
    </source>
</reference>
<evidence type="ECO:0000313" key="3">
    <source>
        <dbReference type="Proteomes" id="UP000078582"/>
    </source>
</evidence>
<dbReference type="STRING" id="375175.AYR53_06980"/>
<dbReference type="RefSeq" id="WP_068281031.1">
    <property type="nucleotide sequence ID" value="NZ_CP014873.1"/>
</dbReference>
<organism evidence="2 3">
    <name type="scientific">Loigolactobacillus backii</name>
    <dbReference type="NCBI Taxonomy" id="375175"/>
    <lineage>
        <taxon>Bacteria</taxon>
        <taxon>Bacillati</taxon>
        <taxon>Bacillota</taxon>
        <taxon>Bacilli</taxon>
        <taxon>Lactobacillales</taxon>
        <taxon>Lactobacillaceae</taxon>
        <taxon>Loigolactobacillus</taxon>
    </lineage>
</organism>
<name>A0A192H3J6_9LACO</name>
<proteinExistence type="predicted"/>
<dbReference type="AlphaFoldDB" id="A0A192H3J6"/>
<sequence length="346" mass="39068">MIQLPNNFLNSPKIQYLFRSTNFSQGKSYYFLFQELLFAAAKVNDHGEIYLKKSEPIQLAQIRHFCHSYRSEYLEATLAGLIAAKLVCWTAEQHLQILDWQRYIIPEKQGTAAMAGAKAGFQVAETTGGKADFQSNTIAGEKAVARFNPTTRLGLNSTSGAMANSATNASTPTYQQLLAVEKQAALRRQRLLKLQEQAQWDALEITATEKQVLLKLLRDFNQLTGKNFGVAIENIQPLLIQLRNGHSPALIKRVIQYKQQQWANTDFHAYIRPLTICGAKFAQYCNELPVQPSNGAKPKMIQHSRQEYLKLIIQQNNGDLSRIMRVIEVEHANFSQKEVEAALNDV</sequence>
<evidence type="ECO:0000313" key="2">
    <source>
        <dbReference type="EMBL" id="ANK62531.1"/>
    </source>
</evidence>
<protein>
    <recommendedName>
        <fullName evidence="1">Phage conserved hypothetical protein C-terminal domain-containing protein</fullName>
    </recommendedName>
</protein>
<feature type="domain" description="Phage conserved hypothetical protein C-terminal" evidence="1">
    <location>
        <begin position="218"/>
        <end position="286"/>
    </location>
</feature>
<gene>
    <name evidence="2" type="ORF">AYR53_06980</name>
</gene>
<dbReference type="Pfam" id="PF09524">
    <property type="entry name" value="Phg_2220_C"/>
    <property type="match status" value="1"/>
</dbReference>
<dbReference type="InterPro" id="IPR011741">
    <property type="entry name" value="Phg_2220_C"/>
</dbReference>
<dbReference type="Proteomes" id="UP000078582">
    <property type="component" value="Chromosome"/>
</dbReference>
<accession>A0A192H3J6</accession>
<dbReference type="EMBL" id="CP014873">
    <property type="protein sequence ID" value="ANK62531.1"/>
    <property type="molecule type" value="Genomic_DNA"/>
</dbReference>
<keyword evidence="3" id="KW-1185">Reference proteome</keyword>
<dbReference type="OrthoDB" id="7365718at2"/>